<name>A0A3B1C0U2_9ZZZZ</name>
<dbReference type="EMBL" id="UOGB01000281">
    <property type="protein sequence ID" value="VAX23809.1"/>
    <property type="molecule type" value="Genomic_DNA"/>
</dbReference>
<dbReference type="SUPFAM" id="SSF56784">
    <property type="entry name" value="HAD-like"/>
    <property type="match status" value="1"/>
</dbReference>
<sequence>MIIGVDFDNTIATYGDLMYKIAVGAGFVNKNVVANKQAIRNAIRALPDGEKKWRIVQAKAYGPYMKEAKLIEGVWTFFTNLKKMGIPVYIISHKTEYADFDPSKTNLRKAALSWMEEKKFFSENGLGLCEDNVRFGATRIEKLEWIKHLGCSHFIDDLEEVFREPDFPGAVRKILYSPLSIKTSLADIEALSSWDSIYENIFGRLN</sequence>
<protein>
    <recommendedName>
        <fullName evidence="2">Haloacid dehalogenase-like hydrolase</fullName>
    </recommendedName>
</protein>
<accession>A0A3B1C0U2</accession>
<evidence type="ECO:0000313" key="1">
    <source>
        <dbReference type="EMBL" id="VAX23809.1"/>
    </source>
</evidence>
<reference evidence="1" key="1">
    <citation type="submission" date="2018-06" db="EMBL/GenBank/DDBJ databases">
        <authorList>
            <person name="Zhirakovskaya E."/>
        </authorList>
    </citation>
    <scope>NUCLEOTIDE SEQUENCE</scope>
</reference>
<organism evidence="1">
    <name type="scientific">hydrothermal vent metagenome</name>
    <dbReference type="NCBI Taxonomy" id="652676"/>
    <lineage>
        <taxon>unclassified sequences</taxon>
        <taxon>metagenomes</taxon>
        <taxon>ecological metagenomes</taxon>
    </lineage>
</organism>
<dbReference type="InterPro" id="IPR036412">
    <property type="entry name" value="HAD-like_sf"/>
</dbReference>
<evidence type="ECO:0008006" key="2">
    <source>
        <dbReference type="Google" id="ProtNLM"/>
    </source>
</evidence>
<dbReference type="Gene3D" id="3.40.50.1000">
    <property type="entry name" value="HAD superfamily/HAD-like"/>
    <property type="match status" value="1"/>
</dbReference>
<dbReference type="InterPro" id="IPR023214">
    <property type="entry name" value="HAD_sf"/>
</dbReference>
<dbReference type="AlphaFoldDB" id="A0A3B1C0U2"/>
<proteinExistence type="predicted"/>
<gene>
    <name evidence="1" type="ORF">MNBD_NITROSPINAE03-91</name>
</gene>